<organism evidence="13 14">
    <name type="scientific">Sutterella seckii</name>
    <dbReference type="NCBI Taxonomy" id="1944635"/>
    <lineage>
        <taxon>Bacteria</taxon>
        <taxon>Pseudomonadati</taxon>
        <taxon>Pseudomonadota</taxon>
        <taxon>Betaproteobacteria</taxon>
        <taxon>Burkholderiales</taxon>
        <taxon>Sutterellaceae</taxon>
        <taxon>Sutterella</taxon>
    </lineage>
</organism>
<keyword evidence="9" id="KW-0472">Membrane</keyword>
<keyword evidence="4" id="KW-1134">Transmembrane beta strand</keyword>
<evidence type="ECO:0000256" key="9">
    <source>
        <dbReference type="ARBA" id="ARBA00023136"/>
    </source>
</evidence>
<gene>
    <name evidence="13" type="ORF">GBM95_07830</name>
</gene>
<evidence type="ECO:0000259" key="12">
    <source>
        <dbReference type="Pfam" id="PF13609"/>
    </source>
</evidence>
<reference evidence="13 14" key="1">
    <citation type="submission" date="2019-10" db="EMBL/GenBank/DDBJ databases">
        <title>Genome diversity of Sutterella seckii.</title>
        <authorList>
            <person name="Chaplin A.V."/>
            <person name="Sokolova S.R."/>
            <person name="Mosin K.A."/>
            <person name="Ivanova E.L."/>
            <person name="Kochetkova T.O."/>
            <person name="Goltsov A.Y."/>
            <person name="Trofimov D.Y."/>
            <person name="Efimov B.A."/>
        </authorList>
    </citation>
    <scope>NUCLEOTIDE SEQUENCE [LARGE SCALE GENOMIC DNA]</scope>
    <source>
        <strain evidence="13 14">ASD393</strain>
    </source>
</reference>
<dbReference type="PANTHER" id="PTHR34501">
    <property type="entry name" value="PROTEIN YDDL-RELATED"/>
    <property type="match status" value="1"/>
</dbReference>
<name>A0A6I1EP91_9BURK</name>
<dbReference type="Gene3D" id="2.40.160.10">
    <property type="entry name" value="Porin"/>
    <property type="match status" value="1"/>
</dbReference>
<keyword evidence="6 11" id="KW-0732">Signal</keyword>
<dbReference type="OrthoDB" id="8952625at2"/>
<dbReference type="EMBL" id="WEHX01000052">
    <property type="protein sequence ID" value="KAB7657838.1"/>
    <property type="molecule type" value="Genomic_DNA"/>
</dbReference>
<comment type="subunit">
    <text evidence="2">Homotrimer.</text>
</comment>
<dbReference type="PRINTS" id="PR00182">
    <property type="entry name" value="ECOLNEIPORIN"/>
</dbReference>
<proteinExistence type="predicted"/>
<keyword evidence="5" id="KW-0812">Transmembrane</keyword>
<evidence type="ECO:0000256" key="1">
    <source>
        <dbReference type="ARBA" id="ARBA00004571"/>
    </source>
</evidence>
<comment type="subcellular location">
    <subcellularLocation>
        <location evidence="1">Cell outer membrane</location>
        <topology evidence="1">Multi-pass membrane protein</topology>
    </subcellularLocation>
</comment>
<evidence type="ECO:0000256" key="8">
    <source>
        <dbReference type="ARBA" id="ARBA00023114"/>
    </source>
</evidence>
<evidence type="ECO:0000256" key="7">
    <source>
        <dbReference type="ARBA" id="ARBA00023065"/>
    </source>
</evidence>
<dbReference type="InterPro" id="IPR050298">
    <property type="entry name" value="Gram-neg_bact_OMP"/>
</dbReference>
<dbReference type="GO" id="GO:0009279">
    <property type="term" value="C:cell outer membrane"/>
    <property type="evidence" value="ECO:0007669"/>
    <property type="project" value="UniProtKB-SubCell"/>
</dbReference>
<evidence type="ECO:0000256" key="5">
    <source>
        <dbReference type="ARBA" id="ARBA00022692"/>
    </source>
</evidence>
<feature type="chain" id="PRO_5026224618" evidence="11">
    <location>
        <begin position="21"/>
        <end position="383"/>
    </location>
</feature>
<keyword evidence="10" id="KW-0998">Cell outer membrane</keyword>
<comment type="caution">
    <text evidence="13">The sequence shown here is derived from an EMBL/GenBank/DDBJ whole genome shotgun (WGS) entry which is preliminary data.</text>
</comment>
<dbReference type="CDD" id="cd00342">
    <property type="entry name" value="gram_neg_porins"/>
    <property type="match status" value="1"/>
</dbReference>
<evidence type="ECO:0000256" key="10">
    <source>
        <dbReference type="ARBA" id="ARBA00023237"/>
    </source>
</evidence>
<dbReference type="InterPro" id="IPR002299">
    <property type="entry name" value="Porin_Neis"/>
</dbReference>
<evidence type="ECO:0000256" key="11">
    <source>
        <dbReference type="SAM" id="SignalP"/>
    </source>
</evidence>
<dbReference type="AlphaFoldDB" id="A0A6I1EP91"/>
<dbReference type="Pfam" id="PF13609">
    <property type="entry name" value="Porin_4"/>
    <property type="match status" value="1"/>
</dbReference>
<accession>A0A6I1EP91</accession>
<dbReference type="PANTHER" id="PTHR34501:SF9">
    <property type="entry name" value="MAJOR OUTER MEMBRANE PROTEIN P.IA"/>
    <property type="match status" value="1"/>
</dbReference>
<dbReference type="GO" id="GO:0034220">
    <property type="term" value="P:monoatomic ion transmembrane transport"/>
    <property type="evidence" value="ECO:0007669"/>
    <property type="project" value="InterPro"/>
</dbReference>
<dbReference type="Proteomes" id="UP000430564">
    <property type="component" value="Unassembled WGS sequence"/>
</dbReference>
<protein>
    <submittedName>
        <fullName evidence="13">Porin</fullName>
    </submittedName>
</protein>
<feature type="domain" description="Porin" evidence="12">
    <location>
        <begin position="7"/>
        <end position="363"/>
    </location>
</feature>
<evidence type="ECO:0000256" key="2">
    <source>
        <dbReference type="ARBA" id="ARBA00011233"/>
    </source>
</evidence>
<dbReference type="InterPro" id="IPR001702">
    <property type="entry name" value="Porin_Gram-ve"/>
</dbReference>
<sequence length="383" mass="40474">MKMTLAALAILGAFAGSAAAADVTLYGLVDYGFSYEHTDGDTAADANDSFQMKSGQNSGSRFGVKGAEDLGNGLKVGFVLENGFAGDSGTFSTTNKLFDREAQLNLSGAFGTIAFGRMGQLASANGSFGLLGQTSPFSSGWGDSIGQKFVTADGWTRFDNTITYATPDFAGFKVYAQYSLKNSSTEGGDEGKSSANRYYGIAATYKAENLYLVGIVDSINHGKQMYFGGTGYNYTYDADQLTVTLGGNYDFGVAKVYAMGQYFQNAIAVGQKYITDSSFGKFGYSFGDTAGWESADGYGLALGVGVPVLGGTAKAHVGYMDAEAAEDSSRKLSRWNVAVGYDYSLSKRTSVYSAAAYTKDDNTDYSGLEPSSVEVIAGLIHRF</sequence>
<dbReference type="SUPFAM" id="SSF56935">
    <property type="entry name" value="Porins"/>
    <property type="match status" value="1"/>
</dbReference>
<dbReference type="GO" id="GO:0015288">
    <property type="term" value="F:porin activity"/>
    <property type="evidence" value="ECO:0007669"/>
    <property type="project" value="UniProtKB-KW"/>
</dbReference>
<dbReference type="InterPro" id="IPR033900">
    <property type="entry name" value="Gram_neg_porin_domain"/>
</dbReference>
<dbReference type="GO" id="GO:0046930">
    <property type="term" value="C:pore complex"/>
    <property type="evidence" value="ECO:0007669"/>
    <property type="project" value="UniProtKB-KW"/>
</dbReference>
<keyword evidence="7" id="KW-0406">Ion transport</keyword>
<keyword evidence="3" id="KW-0813">Transport</keyword>
<evidence type="ECO:0000313" key="14">
    <source>
        <dbReference type="Proteomes" id="UP000430564"/>
    </source>
</evidence>
<evidence type="ECO:0000256" key="6">
    <source>
        <dbReference type="ARBA" id="ARBA00022729"/>
    </source>
</evidence>
<dbReference type="InterPro" id="IPR023614">
    <property type="entry name" value="Porin_dom_sf"/>
</dbReference>
<keyword evidence="8" id="KW-0626">Porin</keyword>
<evidence type="ECO:0000313" key="13">
    <source>
        <dbReference type="EMBL" id="KAB7657838.1"/>
    </source>
</evidence>
<evidence type="ECO:0000256" key="4">
    <source>
        <dbReference type="ARBA" id="ARBA00022452"/>
    </source>
</evidence>
<evidence type="ECO:0000256" key="3">
    <source>
        <dbReference type="ARBA" id="ARBA00022448"/>
    </source>
</evidence>
<feature type="signal peptide" evidence="11">
    <location>
        <begin position="1"/>
        <end position="20"/>
    </location>
</feature>
<dbReference type="PRINTS" id="PR00184">
    <property type="entry name" value="NEISSPPORIN"/>
</dbReference>